<evidence type="ECO:0000256" key="8">
    <source>
        <dbReference type="ARBA" id="ARBA00031615"/>
    </source>
</evidence>
<dbReference type="Proteomes" id="UP001254165">
    <property type="component" value="Unassembled WGS sequence"/>
</dbReference>
<dbReference type="InterPro" id="IPR015191">
    <property type="entry name" value="SelB_WHD4"/>
</dbReference>
<dbReference type="InterPro" id="IPR004535">
    <property type="entry name" value="Transl_elong_SelB"/>
</dbReference>
<dbReference type="SUPFAM" id="SSF50447">
    <property type="entry name" value="Translation proteins"/>
    <property type="match status" value="1"/>
</dbReference>
<evidence type="ECO:0000313" key="11">
    <source>
        <dbReference type="Proteomes" id="UP001254165"/>
    </source>
</evidence>
<sequence>MVTHVIGTAGHVDHGKSTLVAALTGIHPDRLKEEQEREMTIDLGFAWLTLPNGESVGIVDVPGHRDFIENMLAGVGGIDAALLVIAADEGIMPQTREHLIILDLLGVERGIVVLSKIDLVDDPEWLDLIESDIRHALQGTTLQNAPIVRVSANTRAGLDILLETLEHLLADTPSRPDLGKPRLPIDRVFSISGFGTVVTGTLIDGCLNLGDEIEILPKGLKGRIRGLQTHKKKTPYAQPGSRTAVNISGIEVKQIQRGDVLTLPGLYQPTQRLDARCRLIPDAHAPLQHNSEVKVFVGSSEVLARVRVLGTEAIHPGEEGWLQLETYSPLVVSRGDRFILRRPSPGETIGGGIVLEPHPQKRYRRFDPQTLEHLSVLSQGTSDKTLLVTLQNAGPLPLSLAAKRAGLTTEEIFRILNDPDGSKHFFALAAVDSPNEEPFLFTLTQWQDLQRKALSIVEHYHHQYPLRIGIPREALRSQLRLSPPLFQAALHQWLRTGMLSEQGQFIAHPQHKVRFNTQQTIQVEHLLRRFAITPYAPPTIRECIELVGQEVFNALIENGTIVAISDEIAFRKTDFQTMVRFVILHLKNHSALSVAEFRDHFQTSRRYALAFLEYMDALGITRRDGDVRILTPQGEKVAQTLTD</sequence>
<comment type="function">
    <text evidence="7">Translation factor necessary for the incorporation of selenocysteine into proteins. It probably replaces EF-Tu for the insertion of selenocysteine directed by the UGA codon. SelB binds GTP and GDP.</text>
</comment>
<dbReference type="SUPFAM" id="SSF52540">
    <property type="entry name" value="P-loop containing nucleoside triphosphate hydrolases"/>
    <property type="match status" value="1"/>
</dbReference>
<dbReference type="Pfam" id="PF03144">
    <property type="entry name" value="GTP_EFTU_D2"/>
    <property type="match status" value="1"/>
</dbReference>
<evidence type="ECO:0000256" key="4">
    <source>
        <dbReference type="ARBA" id="ARBA00022741"/>
    </source>
</evidence>
<dbReference type="CDD" id="cd15491">
    <property type="entry name" value="selB_III"/>
    <property type="match status" value="1"/>
</dbReference>
<name>A0ABU3NRG4_9CHLR</name>
<keyword evidence="5" id="KW-0648">Protein biosynthesis</keyword>
<organism evidence="10 11">
    <name type="scientific">Thermanaerothrix solaris</name>
    <dbReference type="NCBI Taxonomy" id="3058434"/>
    <lineage>
        <taxon>Bacteria</taxon>
        <taxon>Bacillati</taxon>
        <taxon>Chloroflexota</taxon>
        <taxon>Anaerolineae</taxon>
        <taxon>Anaerolineales</taxon>
        <taxon>Anaerolineaceae</taxon>
        <taxon>Thermanaerothrix</taxon>
    </lineage>
</organism>
<dbReference type="RefSeq" id="WP_315626115.1">
    <property type="nucleotide sequence ID" value="NZ_JAUHMF010000002.1"/>
</dbReference>
<dbReference type="InterPro" id="IPR015190">
    <property type="entry name" value="Elong_fac_SelB-wing-hlx_typ-2"/>
</dbReference>
<dbReference type="PROSITE" id="PS51722">
    <property type="entry name" value="G_TR_2"/>
    <property type="match status" value="1"/>
</dbReference>
<keyword evidence="11" id="KW-1185">Reference proteome</keyword>
<keyword evidence="10" id="KW-0251">Elongation factor</keyword>
<dbReference type="Gene3D" id="1.10.10.2770">
    <property type="match status" value="1"/>
</dbReference>
<dbReference type="InterPro" id="IPR005225">
    <property type="entry name" value="Small_GTP-bd"/>
</dbReference>
<dbReference type="InterPro" id="IPR004161">
    <property type="entry name" value="EFTu-like_2"/>
</dbReference>
<comment type="caution">
    <text evidence="10">The sequence shown here is derived from an EMBL/GenBank/DDBJ whole genome shotgun (WGS) entry which is preliminary data.</text>
</comment>
<dbReference type="NCBIfam" id="TIGR00231">
    <property type="entry name" value="small_GTP"/>
    <property type="match status" value="1"/>
</dbReference>
<dbReference type="InterPro" id="IPR057335">
    <property type="entry name" value="Beta-barrel_SelB"/>
</dbReference>
<dbReference type="EMBL" id="JAUHMF010000002">
    <property type="protein sequence ID" value="MDT8899416.1"/>
    <property type="molecule type" value="Genomic_DNA"/>
</dbReference>
<evidence type="ECO:0000256" key="5">
    <source>
        <dbReference type="ARBA" id="ARBA00022917"/>
    </source>
</evidence>
<dbReference type="Pfam" id="PF09106">
    <property type="entry name" value="WHD_2nd_SelB"/>
    <property type="match status" value="1"/>
</dbReference>
<dbReference type="InterPro" id="IPR050055">
    <property type="entry name" value="EF-Tu_GTPase"/>
</dbReference>
<dbReference type="CDD" id="cd04171">
    <property type="entry name" value="SelB"/>
    <property type="match status" value="1"/>
</dbReference>
<keyword evidence="4" id="KW-0547">Nucleotide-binding</keyword>
<dbReference type="PRINTS" id="PR00315">
    <property type="entry name" value="ELONGATNFCT"/>
</dbReference>
<dbReference type="Gene3D" id="1.10.10.10">
    <property type="entry name" value="Winged helix-like DNA-binding domain superfamily/Winged helix DNA-binding domain"/>
    <property type="match status" value="1"/>
</dbReference>
<gene>
    <name evidence="10" type="primary">selB</name>
    <name evidence="10" type="ORF">QYE77_14215</name>
</gene>
<dbReference type="Pfam" id="PF00009">
    <property type="entry name" value="GTP_EFTU"/>
    <property type="match status" value="1"/>
</dbReference>
<dbReference type="Pfam" id="PF25461">
    <property type="entry name" value="Beta-barrel_SelB"/>
    <property type="match status" value="1"/>
</dbReference>
<evidence type="ECO:0000256" key="2">
    <source>
        <dbReference type="ARBA" id="ARBA00015953"/>
    </source>
</evidence>
<dbReference type="InterPro" id="IPR009001">
    <property type="entry name" value="Transl_elong_EF1A/Init_IF2_C"/>
</dbReference>
<evidence type="ECO:0000256" key="7">
    <source>
        <dbReference type="ARBA" id="ARBA00025526"/>
    </source>
</evidence>
<dbReference type="InterPro" id="IPR027417">
    <property type="entry name" value="P-loop_NTPase"/>
</dbReference>
<dbReference type="Pfam" id="PF09107">
    <property type="entry name" value="WHD_3rd_SelB"/>
    <property type="match status" value="1"/>
</dbReference>
<keyword evidence="3" id="KW-0963">Cytoplasm</keyword>
<protein>
    <recommendedName>
        <fullName evidence="2">Selenocysteine-specific elongation factor</fullName>
    </recommendedName>
    <alternativeName>
        <fullName evidence="8">SelB translation factor</fullName>
    </alternativeName>
</protein>
<reference evidence="10 11" key="1">
    <citation type="submission" date="2023-07" db="EMBL/GenBank/DDBJ databases">
        <title>Novel species of Thermanaerothrix with wide hydrolytic capabilities.</title>
        <authorList>
            <person name="Zayulina K.S."/>
            <person name="Podosokorskaya O.A."/>
            <person name="Elcheninov A.G."/>
        </authorList>
    </citation>
    <scope>NUCLEOTIDE SEQUENCE [LARGE SCALE GENOMIC DNA]</scope>
    <source>
        <strain evidence="10 11">4228-RoL</strain>
    </source>
</reference>
<dbReference type="NCBIfam" id="TIGR00475">
    <property type="entry name" value="selB"/>
    <property type="match status" value="1"/>
</dbReference>
<feature type="domain" description="Tr-type G" evidence="9">
    <location>
        <begin position="1"/>
        <end position="174"/>
    </location>
</feature>
<dbReference type="PANTHER" id="PTHR43721">
    <property type="entry name" value="ELONGATION FACTOR TU-RELATED"/>
    <property type="match status" value="1"/>
</dbReference>
<dbReference type="GO" id="GO:0003746">
    <property type="term" value="F:translation elongation factor activity"/>
    <property type="evidence" value="ECO:0007669"/>
    <property type="project" value="UniProtKB-KW"/>
</dbReference>
<dbReference type="SUPFAM" id="SSF50465">
    <property type="entry name" value="EF-Tu/eEF-1alpha/eIF2-gamma C-terminal domain"/>
    <property type="match status" value="1"/>
</dbReference>
<dbReference type="InterPro" id="IPR009000">
    <property type="entry name" value="Transl_B-barrel_sf"/>
</dbReference>
<dbReference type="Gene3D" id="2.40.30.10">
    <property type="entry name" value="Translation factors"/>
    <property type="match status" value="2"/>
</dbReference>
<evidence type="ECO:0000313" key="10">
    <source>
        <dbReference type="EMBL" id="MDT8899416.1"/>
    </source>
</evidence>
<dbReference type="InterPro" id="IPR036390">
    <property type="entry name" value="WH_DNA-bd_sf"/>
</dbReference>
<keyword evidence="6" id="KW-0342">GTP-binding</keyword>
<dbReference type="InterPro" id="IPR036388">
    <property type="entry name" value="WH-like_DNA-bd_sf"/>
</dbReference>
<dbReference type="InterPro" id="IPR000795">
    <property type="entry name" value="T_Tr_GTP-bd_dom"/>
</dbReference>
<dbReference type="Gene3D" id="3.40.50.300">
    <property type="entry name" value="P-loop containing nucleotide triphosphate hydrolases"/>
    <property type="match status" value="1"/>
</dbReference>
<comment type="subcellular location">
    <subcellularLocation>
        <location evidence="1">Cytoplasm</location>
    </subcellularLocation>
</comment>
<evidence type="ECO:0000256" key="3">
    <source>
        <dbReference type="ARBA" id="ARBA00022490"/>
    </source>
</evidence>
<accession>A0ABU3NRG4</accession>
<evidence type="ECO:0000256" key="6">
    <source>
        <dbReference type="ARBA" id="ARBA00023134"/>
    </source>
</evidence>
<dbReference type="PANTHER" id="PTHR43721:SF22">
    <property type="entry name" value="ELONGATION FACTOR TU, MITOCHONDRIAL"/>
    <property type="match status" value="1"/>
</dbReference>
<dbReference type="CDD" id="cd03696">
    <property type="entry name" value="SelB_II"/>
    <property type="match status" value="1"/>
</dbReference>
<dbReference type="SUPFAM" id="SSF46785">
    <property type="entry name" value="Winged helix' DNA-binding domain"/>
    <property type="match status" value="2"/>
</dbReference>
<proteinExistence type="predicted"/>
<evidence type="ECO:0000256" key="1">
    <source>
        <dbReference type="ARBA" id="ARBA00004496"/>
    </source>
</evidence>
<evidence type="ECO:0000259" key="9">
    <source>
        <dbReference type="PROSITE" id="PS51722"/>
    </source>
</evidence>